<evidence type="ECO:0000256" key="4">
    <source>
        <dbReference type="PROSITE-ProRule" id="PRU00409"/>
    </source>
</evidence>
<comment type="caution">
    <text evidence="6">The sequence shown here is derived from an EMBL/GenBank/DDBJ whole genome shotgun (WGS) entry which is preliminary data.</text>
</comment>
<evidence type="ECO:0000259" key="5">
    <source>
        <dbReference type="PROSITE" id="PS50975"/>
    </source>
</evidence>
<dbReference type="GO" id="GO:0005524">
    <property type="term" value="F:ATP binding"/>
    <property type="evidence" value="ECO:0007669"/>
    <property type="project" value="UniProtKB-UniRule"/>
</dbReference>
<dbReference type="InterPro" id="IPR011761">
    <property type="entry name" value="ATP-grasp"/>
</dbReference>
<reference evidence="6 7" key="1">
    <citation type="submission" date="2018-03" db="EMBL/GenBank/DDBJ databases">
        <title>Genomic Encyclopedia of Archaeal and Bacterial Type Strains, Phase II (KMG-II): from individual species to whole genera.</title>
        <authorList>
            <person name="Goeker M."/>
        </authorList>
    </citation>
    <scope>NUCLEOTIDE SEQUENCE [LARGE SCALE GENOMIC DNA]</scope>
    <source>
        <strain evidence="6 7">DSM 45601</strain>
    </source>
</reference>
<dbReference type="RefSeq" id="WP_245930214.1">
    <property type="nucleotide sequence ID" value="NZ_PVZC01000004.1"/>
</dbReference>
<dbReference type="AlphaFoldDB" id="A0A2T0Q4I4"/>
<evidence type="ECO:0000313" key="6">
    <source>
        <dbReference type="EMBL" id="PRX98716.1"/>
    </source>
</evidence>
<dbReference type="PANTHER" id="PTHR43585:SF2">
    <property type="entry name" value="ATP-GRASP ENZYME FSQD"/>
    <property type="match status" value="1"/>
</dbReference>
<dbReference type="Gene3D" id="3.30.470.20">
    <property type="entry name" value="ATP-grasp fold, B domain"/>
    <property type="match status" value="1"/>
</dbReference>
<keyword evidence="1" id="KW-0436">Ligase</keyword>
<protein>
    <submittedName>
        <fullName evidence="6">ATP-grasp domain-containing protein</fullName>
    </submittedName>
</protein>
<name>A0A2T0Q4I4_9ACTN</name>
<proteinExistence type="predicted"/>
<dbReference type="PANTHER" id="PTHR43585">
    <property type="entry name" value="FUMIPYRROLE BIOSYNTHESIS PROTEIN C"/>
    <property type="match status" value="1"/>
</dbReference>
<feature type="domain" description="ATP-grasp" evidence="5">
    <location>
        <begin position="106"/>
        <end position="320"/>
    </location>
</feature>
<dbReference type="EMBL" id="PVZC01000004">
    <property type="protein sequence ID" value="PRX98716.1"/>
    <property type="molecule type" value="Genomic_DNA"/>
</dbReference>
<dbReference type="Pfam" id="PF13535">
    <property type="entry name" value="ATP-grasp_4"/>
    <property type="match status" value="1"/>
</dbReference>
<accession>A0A2T0Q4I4</accession>
<sequence>MRQLNIFVIGLDEGNLDTLRDVPHAAEYRFHPLLGIEELQHGEIPIADLIAKARAELDAFDGRVDAIVGYWDFPVSSIVPILCEHYGLRGTSLESVVKCEHKYWSRLEQSKVTDAHPPFGLVDLDGEPRPPDGVDFPMWLKPVKSASSELAFHVADEREFRRAAAEIADGVDRMGAPFEYVMDRLRLPPEIEAAGGRACLAEQALSGVQAAVEGYVHDGKVTVYGALDSVNYPDSPCFLRHQYPSRLPEPALRRFTEVAEKVITQVGMDSATFSVEFFYDPDTGAVNVLEVNPRHSQSHAELFEYVDGVPNHHCMLSLALGRDPRLPDRRGEYAVAAKWYYRRFADGVVRRRPTAEEVARIEREIPGVKIDIVPEEGQRLSELPGQDSYSFELAHVFVGAGDDAELTAKYDRCVESLRFEFADSAPTDPLGEAR</sequence>
<evidence type="ECO:0000313" key="7">
    <source>
        <dbReference type="Proteomes" id="UP000237846"/>
    </source>
</evidence>
<dbReference type="PROSITE" id="PS50975">
    <property type="entry name" value="ATP_GRASP"/>
    <property type="match status" value="1"/>
</dbReference>
<evidence type="ECO:0000256" key="3">
    <source>
        <dbReference type="ARBA" id="ARBA00022840"/>
    </source>
</evidence>
<evidence type="ECO:0000256" key="1">
    <source>
        <dbReference type="ARBA" id="ARBA00022598"/>
    </source>
</evidence>
<gene>
    <name evidence="6" type="ORF">CLV72_104295</name>
</gene>
<dbReference type="GO" id="GO:0016874">
    <property type="term" value="F:ligase activity"/>
    <property type="evidence" value="ECO:0007669"/>
    <property type="project" value="UniProtKB-KW"/>
</dbReference>
<keyword evidence="3 4" id="KW-0067">ATP-binding</keyword>
<dbReference type="SUPFAM" id="SSF56059">
    <property type="entry name" value="Glutathione synthetase ATP-binding domain-like"/>
    <property type="match status" value="1"/>
</dbReference>
<evidence type="ECO:0000256" key="2">
    <source>
        <dbReference type="ARBA" id="ARBA00022741"/>
    </source>
</evidence>
<dbReference type="Proteomes" id="UP000237846">
    <property type="component" value="Unassembled WGS sequence"/>
</dbReference>
<keyword evidence="7" id="KW-1185">Reference proteome</keyword>
<dbReference type="GO" id="GO:0046872">
    <property type="term" value="F:metal ion binding"/>
    <property type="evidence" value="ECO:0007669"/>
    <property type="project" value="InterPro"/>
</dbReference>
<keyword evidence="2 4" id="KW-0547">Nucleotide-binding</keyword>
<dbReference type="InterPro" id="IPR052032">
    <property type="entry name" value="ATP-dep_AA_Ligase"/>
</dbReference>
<organism evidence="6 7">
    <name type="scientific">Allonocardiopsis opalescens</name>
    <dbReference type="NCBI Taxonomy" id="1144618"/>
    <lineage>
        <taxon>Bacteria</taxon>
        <taxon>Bacillati</taxon>
        <taxon>Actinomycetota</taxon>
        <taxon>Actinomycetes</taxon>
        <taxon>Streptosporangiales</taxon>
        <taxon>Allonocardiopsis</taxon>
    </lineage>
</organism>